<name>A0A3A6PNK7_9EURY</name>
<dbReference type="InterPro" id="IPR050855">
    <property type="entry name" value="NDM-1-like"/>
</dbReference>
<dbReference type="PANTHER" id="PTHR42951:SF4">
    <property type="entry name" value="ACYL-COENZYME A THIOESTERASE MBLAC2"/>
    <property type="match status" value="1"/>
</dbReference>
<dbReference type="Gene3D" id="3.60.15.10">
    <property type="entry name" value="Ribonuclease Z/Hydroxyacylglutathione hydrolase-like"/>
    <property type="match status" value="1"/>
</dbReference>
<dbReference type="AlphaFoldDB" id="A0A3A6PNK7"/>
<organism evidence="2 3">
    <name type="scientific">Halonotius aquaticus</name>
    <dbReference type="NCBI Taxonomy" id="2216978"/>
    <lineage>
        <taxon>Archaea</taxon>
        <taxon>Methanobacteriati</taxon>
        <taxon>Methanobacteriota</taxon>
        <taxon>Stenosarchaea group</taxon>
        <taxon>Halobacteria</taxon>
        <taxon>Halobacteriales</taxon>
        <taxon>Haloferacaceae</taxon>
        <taxon>Halonotius</taxon>
    </lineage>
</organism>
<protein>
    <submittedName>
        <fullName evidence="2">MBL fold metallo-hydrolase</fullName>
    </submittedName>
</protein>
<evidence type="ECO:0000313" key="2">
    <source>
        <dbReference type="EMBL" id="RJX42012.1"/>
    </source>
</evidence>
<evidence type="ECO:0000313" key="3">
    <source>
        <dbReference type="Proteomes" id="UP000276588"/>
    </source>
</evidence>
<dbReference type="InterPro" id="IPR001279">
    <property type="entry name" value="Metallo-B-lactamas"/>
</dbReference>
<comment type="caution">
    <text evidence="2">The sequence shown here is derived from an EMBL/GenBank/DDBJ whole genome shotgun (WGS) entry which is preliminary data.</text>
</comment>
<feature type="domain" description="Metallo-beta-lactamase" evidence="1">
    <location>
        <begin position="28"/>
        <end position="221"/>
    </location>
</feature>
<dbReference type="CDD" id="cd07726">
    <property type="entry name" value="ST1585-like_MBL-fold"/>
    <property type="match status" value="1"/>
</dbReference>
<dbReference type="GO" id="GO:0016787">
    <property type="term" value="F:hydrolase activity"/>
    <property type="evidence" value="ECO:0007669"/>
    <property type="project" value="UniProtKB-KW"/>
</dbReference>
<dbReference type="Pfam" id="PF00753">
    <property type="entry name" value="Lactamase_B"/>
    <property type="match status" value="1"/>
</dbReference>
<dbReference type="SUPFAM" id="SSF56281">
    <property type="entry name" value="Metallo-hydrolase/oxidoreductase"/>
    <property type="match status" value="1"/>
</dbReference>
<dbReference type="SMART" id="SM00849">
    <property type="entry name" value="Lactamase_B"/>
    <property type="match status" value="1"/>
</dbReference>
<accession>A0A3A6PNK7</accession>
<keyword evidence="2" id="KW-0378">Hydrolase</keyword>
<proteinExistence type="predicted"/>
<dbReference type="RefSeq" id="WP_120103312.1">
    <property type="nucleotide sequence ID" value="NZ_QKNY01000018.1"/>
</dbReference>
<dbReference type="InterPro" id="IPR036866">
    <property type="entry name" value="RibonucZ/Hydroxyglut_hydro"/>
</dbReference>
<dbReference type="InterPro" id="IPR037482">
    <property type="entry name" value="ST1585_MBL-fold"/>
</dbReference>
<reference evidence="2 3" key="1">
    <citation type="submission" date="2018-06" db="EMBL/GenBank/DDBJ databases">
        <title>Halonotius sp. F13-13 a new haloarchaeeon isolated from a solar saltern from Isla Cristina, Huelva, Spain.</title>
        <authorList>
            <person name="Duran-Viseras A."/>
            <person name="Sanchez-Porro C."/>
            <person name="Ventosa A."/>
        </authorList>
    </citation>
    <scope>NUCLEOTIDE SEQUENCE [LARGE SCALE GENOMIC DNA]</scope>
    <source>
        <strain evidence="2 3">F13-13</strain>
    </source>
</reference>
<dbReference type="Proteomes" id="UP000276588">
    <property type="component" value="Unassembled WGS sequence"/>
</dbReference>
<dbReference type="EMBL" id="QKNY01000018">
    <property type="protein sequence ID" value="RJX42012.1"/>
    <property type="molecule type" value="Genomic_DNA"/>
</dbReference>
<gene>
    <name evidence="2" type="ORF">DM826_10150</name>
</gene>
<sequence length="304" mass="33252">MAPGDLEAVADWPNLYYVDTGMYDVAGYGAVYILDTAEPAVIDTGIGTNREYIFDALDDLGIDSLSYILPTHVHLDHAGGAGFLAEVFPDAEVLVHDRGVDHLIDPGRLIEGTKAAVDEMWPYYTEPQPVPDGRIAGLTDGDEVDLGDRTLTAHAAPGHAPHQLVFESDGLVFTGDAAGIYVAARDEIRVTSPPPQFDVQQCIDDVSMIQSLDPDTLCFAHFGPRSYDEGLLDGYKRGLIEWVEAIRQQRDRQSDDEAVIDHFVTNTDLTEIWGTEKGWAETRLNVRGVLAALDQGRVDIDDPS</sequence>
<keyword evidence="3" id="KW-1185">Reference proteome</keyword>
<dbReference type="PANTHER" id="PTHR42951">
    <property type="entry name" value="METALLO-BETA-LACTAMASE DOMAIN-CONTAINING"/>
    <property type="match status" value="1"/>
</dbReference>
<evidence type="ECO:0000259" key="1">
    <source>
        <dbReference type="SMART" id="SM00849"/>
    </source>
</evidence>
<dbReference type="OrthoDB" id="197151at2157"/>